<feature type="region of interest" description="Disordered" evidence="1">
    <location>
        <begin position="1"/>
        <end position="30"/>
    </location>
</feature>
<evidence type="ECO:0000256" key="1">
    <source>
        <dbReference type="SAM" id="MobiDB-lite"/>
    </source>
</evidence>
<sequence>MPPAPALEQLEQLDTNAPAPSARFGASRTAAEDVECGPSCHYCAGPETD</sequence>
<protein>
    <submittedName>
        <fullName evidence="2">Uncharacterized protein</fullName>
    </submittedName>
</protein>
<reference evidence="3" key="1">
    <citation type="journal article" date="2019" name="Int. J. Syst. Evol. Microbiol.">
        <title>The Global Catalogue of Microorganisms (GCM) 10K type strain sequencing project: providing services to taxonomists for standard genome sequencing and annotation.</title>
        <authorList>
            <consortium name="The Broad Institute Genomics Platform"/>
            <consortium name="The Broad Institute Genome Sequencing Center for Infectious Disease"/>
            <person name="Wu L."/>
            <person name="Ma J."/>
        </authorList>
    </citation>
    <scope>NUCLEOTIDE SEQUENCE [LARGE SCALE GENOMIC DNA]</scope>
    <source>
        <strain evidence="3">JCM 30742</strain>
    </source>
</reference>
<keyword evidence="3" id="KW-1185">Reference proteome</keyword>
<comment type="caution">
    <text evidence="2">The sequence shown here is derived from an EMBL/GenBank/DDBJ whole genome shotgun (WGS) entry which is preliminary data.</text>
</comment>
<organism evidence="2 3">
    <name type="scientific">Arthrobacter ginkgonis</name>
    <dbReference type="NCBI Taxonomy" id="1630594"/>
    <lineage>
        <taxon>Bacteria</taxon>
        <taxon>Bacillati</taxon>
        <taxon>Actinomycetota</taxon>
        <taxon>Actinomycetes</taxon>
        <taxon>Micrococcales</taxon>
        <taxon>Micrococcaceae</taxon>
        <taxon>Arthrobacter</taxon>
    </lineage>
</organism>
<dbReference type="EMBL" id="BAABEO010000002">
    <property type="protein sequence ID" value="GAA3667019.1"/>
    <property type="molecule type" value="Genomic_DNA"/>
</dbReference>
<dbReference type="Proteomes" id="UP001500752">
    <property type="component" value="Unassembled WGS sequence"/>
</dbReference>
<evidence type="ECO:0000313" key="3">
    <source>
        <dbReference type="Proteomes" id="UP001500752"/>
    </source>
</evidence>
<evidence type="ECO:0000313" key="2">
    <source>
        <dbReference type="EMBL" id="GAA3667019.1"/>
    </source>
</evidence>
<name>A0ABP7BR32_9MICC</name>
<accession>A0ABP7BR32</accession>
<dbReference type="RefSeq" id="WP_345147831.1">
    <property type="nucleotide sequence ID" value="NZ_BAABEO010000002.1"/>
</dbReference>
<gene>
    <name evidence="2" type="ORF">GCM10023081_02300</name>
</gene>
<proteinExistence type="predicted"/>